<evidence type="ECO:0000256" key="3">
    <source>
        <dbReference type="ARBA" id="ARBA00023143"/>
    </source>
</evidence>
<dbReference type="InterPro" id="IPR042187">
    <property type="entry name" value="Flagellin_C_sub2"/>
</dbReference>
<dbReference type="Pfam" id="PF00700">
    <property type="entry name" value="Flagellin_C"/>
    <property type="match status" value="1"/>
</dbReference>
<keyword evidence="7" id="KW-0282">Flagellum</keyword>
<dbReference type="SUPFAM" id="SSF64518">
    <property type="entry name" value="Phase 1 flagellin"/>
    <property type="match status" value="1"/>
</dbReference>
<proteinExistence type="inferred from homology"/>
<gene>
    <name evidence="7" type="ORF">YZ82_00410</name>
</gene>
<dbReference type="GO" id="GO:0005576">
    <property type="term" value="C:extracellular region"/>
    <property type="evidence" value="ECO:0007669"/>
    <property type="project" value="UniProtKB-SubCell"/>
</dbReference>
<dbReference type="Gene3D" id="1.20.1330.10">
    <property type="entry name" value="f41 fragment of flagellin, N-terminal domain"/>
    <property type="match status" value="1"/>
</dbReference>
<evidence type="ECO:0000256" key="1">
    <source>
        <dbReference type="ARBA" id="ARBA00005709"/>
    </source>
</evidence>
<dbReference type="PRINTS" id="PR00207">
    <property type="entry name" value="FLAGELLIN"/>
</dbReference>
<organism evidence="7 8">
    <name type="scientific">Campylobacter hyointestinalis</name>
    <dbReference type="NCBI Taxonomy" id="198"/>
    <lineage>
        <taxon>Bacteria</taxon>
        <taxon>Pseudomonadati</taxon>
        <taxon>Campylobacterota</taxon>
        <taxon>Epsilonproteobacteria</taxon>
        <taxon>Campylobacterales</taxon>
        <taxon>Campylobacteraceae</taxon>
        <taxon>Campylobacter</taxon>
    </lineage>
</organism>
<dbReference type="Pfam" id="PF00669">
    <property type="entry name" value="Flagellin_N"/>
    <property type="match status" value="1"/>
</dbReference>
<dbReference type="InterPro" id="IPR001492">
    <property type="entry name" value="Flagellin"/>
</dbReference>
<evidence type="ECO:0000259" key="6">
    <source>
        <dbReference type="Pfam" id="PF00700"/>
    </source>
</evidence>
<keyword evidence="7" id="KW-0969">Cilium</keyword>
<sequence length="531" mass="57193">MAFRINTNVASLVATMNLQSNQKELANSLSRLSSGLRIQSAADDASGMSIADSLRSQSNSLYQAVKNGNDAIGIVQTADKAMDEQIKIIDTIRVKAIQAANDSQNTESRRAIQSDITRLLDELDNISNTTSFNGQNLLNGNFSNKNFQVGAYSNETVKLSIGNTNSKAIGHKNFLATTSLVFKDTDFEKAKFDMRLDAVPNFLNGIQFEPIYGDEILKDGLGAIADKINAYSDKTEIKAKVKNEFVSDALMFGTRLFKDSVSSLKINGTLIGTNIKFEKGDPDNVLIDAINAQKETTGVSASNIGGRLSMVAEGGKPIHIELGSKDDAQAMGISLGNNTNDKSVLILGRLYIESDGFWPTISLADTTNTIKGAEVGGLNAKQVDPKNIIGSQTAEKVSLSLNDIIRNKFDEHTLKALGGIDLKNPTILELPGGVNTNLGAQTLMDIALNALKDLDKLRSSLGSAQNQLVATINNITVTQINIKAAESQIRDVDFAIESANFSKLNILVQSGSYALSQANRINKEIIDRLLV</sequence>
<evidence type="ECO:0000256" key="4">
    <source>
        <dbReference type="RuleBase" id="RU362073"/>
    </source>
</evidence>
<dbReference type="AlphaFoldDB" id="A0A562XLP2"/>
<comment type="similarity">
    <text evidence="1 4">Belongs to the bacterial flagellin family.</text>
</comment>
<evidence type="ECO:0000313" key="7">
    <source>
        <dbReference type="EMBL" id="TWO23038.1"/>
    </source>
</evidence>
<name>A0A562XLP2_CAMHY</name>
<dbReference type="EMBL" id="VOAP01000002">
    <property type="protein sequence ID" value="TWO23038.1"/>
    <property type="molecule type" value="Genomic_DNA"/>
</dbReference>
<reference evidence="7 8" key="1">
    <citation type="submission" date="2019-07" db="EMBL/GenBank/DDBJ databases">
        <title>Rapid identification of Enteric Bacteria from Whole Genome Sequences (WGS) using Average Nucleotide Identity (ANI).</title>
        <authorList>
            <person name="Lane C."/>
        </authorList>
    </citation>
    <scope>NUCLEOTIDE SEQUENCE [LARGE SCALE GENOMIC DNA]</scope>
    <source>
        <strain evidence="7 8">D2411</strain>
    </source>
</reference>
<dbReference type="Pfam" id="PF07196">
    <property type="entry name" value="Flagellin_IN"/>
    <property type="match status" value="1"/>
</dbReference>
<keyword evidence="3 4" id="KW-0975">Bacterial flagellum</keyword>
<dbReference type="PANTHER" id="PTHR42792">
    <property type="entry name" value="FLAGELLIN"/>
    <property type="match status" value="1"/>
</dbReference>
<dbReference type="NCBIfam" id="NF010115">
    <property type="entry name" value="PRK13588.1"/>
    <property type="match status" value="1"/>
</dbReference>
<dbReference type="Gene3D" id="6.10.10.10">
    <property type="entry name" value="Flagellar export chaperone, C-terminal domain"/>
    <property type="match status" value="1"/>
</dbReference>
<dbReference type="GO" id="GO:0005198">
    <property type="term" value="F:structural molecule activity"/>
    <property type="evidence" value="ECO:0007669"/>
    <property type="project" value="UniProtKB-UniRule"/>
</dbReference>
<keyword evidence="2 4" id="KW-0964">Secreted</keyword>
<accession>A0A562XLP2</accession>
<evidence type="ECO:0000259" key="5">
    <source>
        <dbReference type="Pfam" id="PF00669"/>
    </source>
</evidence>
<comment type="caution">
    <text evidence="7">The sequence shown here is derived from an EMBL/GenBank/DDBJ whole genome shotgun (WGS) entry which is preliminary data.</text>
</comment>
<keyword evidence="7" id="KW-0966">Cell projection</keyword>
<comment type="subcellular location">
    <subcellularLocation>
        <location evidence="4">Secreted</location>
    </subcellularLocation>
    <subcellularLocation>
        <location evidence="4">Bacterial flagellum</location>
    </subcellularLocation>
</comment>
<feature type="domain" description="Flagellin C-terminal" evidence="6">
    <location>
        <begin position="445"/>
        <end position="527"/>
    </location>
</feature>
<dbReference type="InterPro" id="IPR001029">
    <property type="entry name" value="Flagellin_N"/>
</dbReference>
<dbReference type="GO" id="GO:0009288">
    <property type="term" value="C:bacterial-type flagellum"/>
    <property type="evidence" value="ECO:0007669"/>
    <property type="project" value="UniProtKB-SubCell"/>
</dbReference>
<dbReference type="Proteomes" id="UP000321812">
    <property type="component" value="Unassembled WGS sequence"/>
</dbReference>
<feature type="domain" description="Flagellin N-terminal" evidence="5">
    <location>
        <begin position="5"/>
        <end position="142"/>
    </location>
</feature>
<dbReference type="InterPro" id="IPR046358">
    <property type="entry name" value="Flagellin_C"/>
</dbReference>
<dbReference type="RefSeq" id="WP_147496744.1">
    <property type="nucleotide sequence ID" value="NZ_VOAP01000002.1"/>
</dbReference>
<dbReference type="PANTHER" id="PTHR42792:SF2">
    <property type="entry name" value="FLAGELLIN"/>
    <property type="match status" value="1"/>
</dbReference>
<evidence type="ECO:0000256" key="2">
    <source>
        <dbReference type="ARBA" id="ARBA00022525"/>
    </source>
</evidence>
<dbReference type="Gene3D" id="3.30.70.2120">
    <property type="match status" value="1"/>
</dbReference>
<protein>
    <recommendedName>
        <fullName evidence="4">Flagellin</fullName>
    </recommendedName>
</protein>
<dbReference type="InterPro" id="IPR010810">
    <property type="entry name" value="Flagellin_hook_IN_motif"/>
</dbReference>
<evidence type="ECO:0000313" key="8">
    <source>
        <dbReference type="Proteomes" id="UP000321812"/>
    </source>
</evidence>
<comment type="function">
    <text evidence="4">Flagellin is the subunit protein which polymerizes to form the filaments of bacterial flagella.</text>
</comment>